<feature type="transmembrane region" description="Helical" evidence="1">
    <location>
        <begin position="76"/>
        <end position="94"/>
    </location>
</feature>
<dbReference type="Proteomes" id="UP000314223">
    <property type="component" value="Unassembled WGS sequence"/>
</dbReference>
<feature type="transmembrane region" description="Helical" evidence="1">
    <location>
        <begin position="33"/>
        <end position="50"/>
    </location>
</feature>
<accession>A0A5C4X3K3</accession>
<reference evidence="2 3" key="1">
    <citation type="submission" date="2019-06" db="EMBL/GenBank/DDBJ databases">
        <authorList>
            <person name="Mardanova A.M."/>
            <person name="Pudova D.S."/>
            <person name="Shagimardanova E.I."/>
            <person name="Gogoleva N.E."/>
            <person name="Lutfullin M.T."/>
            <person name="Hadieva G.F."/>
            <person name="Sharipova M.R."/>
        </authorList>
    </citation>
    <scope>NUCLEOTIDE SEQUENCE [LARGE SCALE GENOMIC DNA]</scope>
    <source>
        <strain evidence="2 3">MG-1</strain>
    </source>
</reference>
<dbReference type="RefSeq" id="WP_139468233.1">
    <property type="nucleotide sequence ID" value="NZ_VDMQ01000003.1"/>
</dbReference>
<evidence type="ECO:0000313" key="3">
    <source>
        <dbReference type="Proteomes" id="UP000314223"/>
    </source>
</evidence>
<dbReference type="AlphaFoldDB" id="A0A5C4X3K3"/>
<proteinExistence type="predicted"/>
<keyword evidence="1" id="KW-1133">Transmembrane helix</keyword>
<comment type="caution">
    <text evidence="2">The sequence shown here is derived from an EMBL/GenBank/DDBJ whole genome shotgun (WGS) entry which is preliminary data.</text>
</comment>
<feature type="transmembrane region" description="Helical" evidence="1">
    <location>
        <begin position="101"/>
        <end position="119"/>
    </location>
</feature>
<dbReference type="EMBL" id="VDMQ01000003">
    <property type="protein sequence ID" value="TNM56115.1"/>
    <property type="molecule type" value="Genomic_DNA"/>
</dbReference>
<keyword evidence="1" id="KW-0812">Transmembrane</keyword>
<sequence length="159" mass="17184">MPTPDAVSAEIPARVAADIEARRDRINEGFSRFYAPLAVVAFVLTFLPYYRSEPESSIRYGGLWQEFARTGHSYDAAAVMIFLALIALLTVAAIRKLPGPGLFAAAALSLIIGIMVWTAPGFSDPPDLTDAGILDIAFSFTAAAMLLTHVALLVICRRR</sequence>
<gene>
    <name evidence="2" type="ORF">FHQ09_07855</name>
</gene>
<feature type="transmembrane region" description="Helical" evidence="1">
    <location>
        <begin position="131"/>
        <end position="155"/>
    </location>
</feature>
<name>A0A5C4X3K3_9MICO</name>
<evidence type="ECO:0000313" key="2">
    <source>
        <dbReference type="EMBL" id="TNM56115.1"/>
    </source>
</evidence>
<evidence type="ECO:0000256" key="1">
    <source>
        <dbReference type="SAM" id="Phobius"/>
    </source>
</evidence>
<keyword evidence="1" id="KW-0472">Membrane</keyword>
<protein>
    <submittedName>
        <fullName evidence="2">Uncharacterized protein</fullName>
    </submittedName>
</protein>
<organism evidence="2 3">
    <name type="scientific">Brevibacterium sediminis</name>
    <dbReference type="NCBI Taxonomy" id="1857024"/>
    <lineage>
        <taxon>Bacteria</taxon>
        <taxon>Bacillati</taxon>
        <taxon>Actinomycetota</taxon>
        <taxon>Actinomycetes</taxon>
        <taxon>Micrococcales</taxon>
        <taxon>Brevibacteriaceae</taxon>
        <taxon>Brevibacterium</taxon>
    </lineage>
</organism>